<dbReference type="EMBL" id="KV417694">
    <property type="protein sequence ID" value="KZP09728.1"/>
    <property type="molecule type" value="Genomic_DNA"/>
</dbReference>
<accession>A0A165YMP5</accession>
<dbReference type="Proteomes" id="UP000076532">
    <property type="component" value="Unassembled WGS sequence"/>
</dbReference>
<evidence type="ECO:0000256" key="1">
    <source>
        <dbReference type="SAM" id="MobiDB-lite"/>
    </source>
</evidence>
<sequence>MQARYSASEIMLDRDIVSEVMAHMVAGSDTTTISLSLLERVVPSPASKTVSPASPSTPWATQSRPAPPSPPRLGP</sequence>
<evidence type="ECO:0000313" key="2">
    <source>
        <dbReference type="EMBL" id="KZP09728.1"/>
    </source>
</evidence>
<feature type="region of interest" description="Disordered" evidence="1">
    <location>
        <begin position="44"/>
        <end position="75"/>
    </location>
</feature>
<protein>
    <recommendedName>
        <fullName evidence="4">Cytochrome P450</fullName>
    </recommendedName>
</protein>
<proteinExistence type="predicted"/>
<name>A0A165YMP5_9AGAM</name>
<dbReference type="AlphaFoldDB" id="A0A165YMP5"/>
<dbReference type="OrthoDB" id="3060706at2759"/>
<keyword evidence="3" id="KW-1185">Reference proteome</keyword>
<gene>
    <name evidence="2" type="ORF">FIBSPDRAFT_873433</name>
</gene>
<evidence type="ECO:0008006" key="4">
    <source>
        <dbReference type="Google" id="ProtNLM"/>
    </source>
</evidence>
<organism evidence="2 3">
    <name type="scientific">Athelia psychrophila</name>
    <dbReference type="NCBI Taxonomy" id="1759441"/>
    <lineage>
        <taxon>Eukaryota</taxon>
        <taxon>Fungi</taxon>
        <taxon>Dikarya</taxon>
        <taxon>Basidiomycota</taxon>
        <taxon>Agaricomycotina</taxon>
        <taxon>Agaricomycetes</taxon>
        <taxon>Agaricomycetidae</taxon>
        <taxon>Atheliales</taxon>
        <taxon>Atheliaceae</taxon>
        <taxon>Athelia</taxon>
    </lineage>
</organism>
<evidence type="ECO:0000313" key="3">
    <source>
        <dbReference type="Proteomes" id="UP000076532"/>
    </source>
</evidence>
<reference evidence="2 3" key="1">
    <citation type="journal article" date="2016" name="Mol. Biol. Evol.">
        <title>Comparative Genomics of Early-Diverging Mushroom-Forming Fungi Provides Insights into the Origins of Lignocellulose Decay Capabilities.</title>
        <authorList>
            <person name="Nagy L.G."/>
            <person name="Riley R."/>
            <person name="Tritt A."/>
            <person name="Adam C."/>
            <person name="Daum C."/>
            <person name="Floudas D."/>
            <person name="Sun H."/>
            <person name="Yadav J.S."/>
            <person name="Pangilinan J."/>
            <person name="Larsson K.H."/>
            <person name="Matsuura K."/>
            <person name="Barry K."/>
            <person name="Labutti K."/>
            <person name="Kuo R."/>
            <person name="Ohm R.A."/>
            <person name="Bhattacharya S.S."/>
            <person name="Shirouzu T."/>
            <person name="Yoshinaga Y."/>
            <person name="Martin F.M."/>
            <person name="Grigoriev I.V."/>
            <person name="Hibbett D.S."/>
        </authorList>
    </citation>
    <scope>NUCLEOTIDE SEQUENCE [LARGE SCALE GENOMIC DNA]</scope>
    <source>
        <strain evidence="2 3">CBS 109695</strain>
    </source>
</reference>
<feature type="compositionally biased region" description="Polar residues" evidence="1">
    <location>
        <begin position="46"/>
        <end position="62"/>
    </location>
</feature>
<feature type="compositionally biased region" description="Pro residues" evidence="1">
    <location>
        <begin position="65"/>
        <end position="75"/>
    </location>
</feature>